<dbReference type="GO" id="GO:0042302">
    <property type="term" value="F:structural constituent of cuticle"/>
    <property type="evidence" value="ECO:0007669"/>
    <property type="project" value="InterPro"/>
</dbReference>
<evidence type="ECO:0000256" key="1">
    <source>
        <dbReference type="ARBA" id="ARBA00011518"/>
    </source>
</evidence>
<evidence type="ECO:0000256" key="4">
    <source>
        <dbReference type="SAM" id="Phobius"/>
    </source>
</evidence>
<evidence type="ECO:0000259" key="5">
    <source>
        <dbReference type="SMART" id="SM01088"/>
    </source>
</evidence>
<accession>A0AA36C7S4</accession>
<dbReference type="Pfam" id="PF01484">
    <property type="entry name" value="Col_cuticle_N"/>
    <property type="match status" value="1"/>
</dbReference>
<evidence type="ECO:0000313" key="7">
    <source>
        <dbReference type="Proteomes" id="UP001177023"/>
    </source>
</evidence>
<proteinExistence type="predicted"/>
<keyword evidence="4" id="KW-1133">Transmembrane helix</keyword>
<sequence>MTRLELLLMLRALRECETHSLSWIGIWNNEPLGMGNQVMKSDAGALACYSAILLSSFTLLLSVVYFPSMTNNIHDIQSNLQTHNDEFKVLEREVRDNMRGLERSGLKREKRQAYEIGTCGK</sequence>
<organism evidence="6 7">
    <name type="scientific">Mesorhabditis spiculigera</name>
    <dbReference type="NCBI Taxonomy" id="96644"/>
    <lineage>
        <taxon>Eukaryota</taxon>
        <taxon>Metazoa</taxon>
        <taxon>Ecdysozoa</taxon>
        <taxon>Nematoda</taxon>
        <taxon>Chromadorea</taxon>
        <taxon>Rhabditida</taxon>
        <taxon>Rhabditina</taxon>
        <taxon>Rhabditomorpha</taxon>
        <taxon>Rhabditoidea</taxon>
        <taxon>Rhabditidae</taxon>
        <taxon>Mesorhabditinae</taxon>
        <taxon>Mesorhabditis</taxon>
    </lineage>
</organism>
<dbReference type="EMBL" id="CATQJA010000764">
    <property type="protein sequence ID" value="CAJ0563943.1"/>
    <property type="molecule type" value="Genomic_DNA"/>
</dbReference>
<protein>
    <recommendedName>
        <fullName evidence="5">Nematode cuticle collagen N-terminal domain-containing protein</fullName>
    </recommendedName>
</protein>
<dbReference type="AlphaFoldDB" id="A0AA36C7S4"/>
<evidence type="ECO:0000256" key="2">
    <source>
        <dbReference type="ARBA" id="ARBA00022737"/>
    </source>
</evidence>
<dbReference type="InterPro" id="IPR002486">
    <property type="entry name" value="Col_cuticle_N"/>
</dbReference>
<keyword evidence="4" id="KW-0812">Transmembrane</keyword>
<reference evidence="6" key="1">
    <citation type="submission" date="2023-06" db="EMBL/GenBank/DDBJ databases">
        <authorList>
            <person name="Delattre M."/>
        </authorList>
    </citation>
    <scope>NUCLEOTIDE SEQUENCE</scope>
    <source>
        <strain evidence="6">AF72</strain>
    </source>
</reference>
<keyword evidence="3" id="KW-1015">Disulfide bond</keyword>
<keyword evidence="7" id="KW-1185">Reference proteome</keyword>
<feature type="non-terminal residue" evidence="6">
    <location>
        <position position="121"/>
    </location>
</feature>
<keyword evidence="2" id="KW-0677">Repeat</keyword>
<gene>
    <name evidence="6" type="ORF">MSPICULIGERA_LOCUS2643</name>
</gene>
<comment type="subunit">
    <text evidence="1">Collagen polypeptide chains are complexed within the cuticle by disulfide bonds and other types of covalent cross-links.</text>
</comment>
<evidence type="ECO:0000313" key="6">
    <source>
        <dbReference type="EMBL" id="CAJ0563943.1"/>
    </source>
</evidence>
<feature type="domain" description="Nematode cuticle collagen N-terminal" evidence="5">
    <location>
        <begin position="46"/>
        <end position="98"/>
    </location>
</feature>
<dbReference type="Proteomes" id="UP001177023">
    <property type="component" value="Unassembled WGS sequence"/>
</dbReference>
<evidence type="ECO:0000256" key="3">
    <source>
        <dbReference type="ARBA" id="ARBA00023157"/>
    </source>
</evidence>
<feature type="transmembrane region" description="Helical" evidence="4">
    <location>
        <begin position="43"/>
        <end position="66"/>
    </location>
</feature>
<keyword evidence="4" id="KW-0472">Membrane</keyword>
<dbReference type="SMART" id="SM01088">
    <property type="entry name" value="Col_cuticle_N"/>
    <property type="match status" value="1"/>
</dbReference>
<comment type="caution">
    <text evidence="6">The sequence shown here is derived from an EMBL/GenBank/DDBJ whole genome shotgun (WGS) entry which is preliminary data.</text>
</comment>
<name>A0AA36C7S4_9BILA</name>